<dbReference type="AlphaFoldDB" id="A0A2G7T2S4"/>
<reference evidence="2" key="1">
    <citation type="submission" date="2017-10" db="EMBL/GenBank/DDBJ databases">
        <title>Chryseobacterium sp. B5 is a hydrocarbonoclastic and plant growth promoting bacterium.</title>
        <authorList>
            <person name="Thijs S."/>
            <person name="Gkorezis P."/>
            <person name="Van Hamme J."/>
        </authorList>
    </citation>
    <scope>NUCLEOTIDE SEQUENCE</scope>
    <source>
        <strain evidence="2">B5</strain>
    </source>
</reference>
<feature type="signal peptide" evidence="1">
    <location>
        <begin position="1"/>
        <end position="32"/>
    </location>
</feature>
<evidence type="ECO:0000313" key="2">
    <source>
        <dbReference type="EMBL" id="PII34149.1"/>
    </source>
</evidence>
<evidence type="ECO:0000256" key="1">
    <source>
        <dbReference type="SAM" id="SignalP"/>
    </source>
</evidence>
<protein>
    <submittedName>
        <fullName evidence="2">DUF2145 domain-containing protein</fullName>
    </submittedName>
</protein>
<dbReference type="PIRSF" id="PIRSF028477">
    <property type="entry name" value="UCP028477"/>
    <property type="match status" value="1"/>
</dbReference>
<name>A0A2G7T2S4_9FLAO</name>
<dbReference type="Pfam" id="PF09916">
    <property type="entry name" value="DUF2145"/>
    <property type="match status" value="1"/>
</dbReference>
<proteinExistence type="predicted"/>
<keyword evidence="1" id="KW-0732">Signal</keyword>
<organism evidence="2">
    <name type="scientific">Chryseobacterium sp. B5</name>
    <dbReference type="NCBI Taxonomy" id="2050562"/>
    <lineage>
        <taxon>Bacteria</taxon>
        <taxon>Pseudomonadati</taxon>
        <taxon>Bacteroidota</taxon>
        <taxon>Flavobacteriia</taxon>
        <taxon>Flavobacteriales</taxon>
        <taxon>Weeksellaceae</taxon>
        <taxon>Chryseobacterium group</taxon>
        <taxon>Chryseobacterium</taxon>
    </lineage>
</organism>
<comment type="caution">
    <text evidence="2">The sequence shown here is derived from an EMBL/GenBank/DDBJ whole genome shotgun (WGS) entry which is preliminary data.</text>
</comment>
<sequence>MPAMKPPLSPSPVARAACLVLLLAAALGTAHAGRSCEDKPLTPQSLQKGLDLAQRTSQALDAEYAKNGTRVVLLARVGQDLSKYDLHYSHYGWAYRTPEGPWRVAHKLNECGTAGGHVYRQGLGEFFLDDLWRYEAGVQVPTPAVQQALWTFLTQPQTVLRLQHEPYSMVSYAWGQRYQQSNQWATETLAAAMEPATVQRREQAQAWLQFKGYEPGVLVIRALSRLGGRVTAANIAFDDHPNDKRYASRIETVTVESVTQWLQRSQLAGPVRVLP</sequence>
<dbReference type="InterPro" id="IPR014547">
    <property type="entry name" value="UCP028477"/>
</dbReference>
<dbReference type="EMBL" id="PEKC01000126">
    <property type="protein sequence ID" value="PII34149.1"/>
    <property type="molecule type" value="Genomic_DNA"/>
</dbReference>
<gene>
    <name evidence="2" type="ORF">CTI11_22935</name>
</gene>
<feature type="chain" id="PRO_5013580244" evidence="1">
    <location>
        <begin position="33"/>
        <end position="275"/>
    </location>
</feature>
<accession>A0A2G7T2S4</accession>